<evidence type="ECO:0000256" key="1">
    <source>
        <dbReference type="ARBA" id="ARBA00022679"/>
    </source>
</evidence>
<reference evidence="4 5" key="1">
    <citation type="submission" date="2018-07" db="EMBL/GenBank/DDBJ databases">
        <authorList>
            <person name="Zhang Y."/>
            <person name="Wang L."/>
            <person name="Ma S."/>
        </authorList>
    </citation>
    <scope>NUCLEOTIDE SEQUENCE [LARGE SCALE GENOMIC DNA]</scope>
    <source>
        <strain evidence="4 5">4-2</strain>
    </source>
</reference>
<keyword evidence="2" id="KW-0012">Acyltransferase</keyword>
<name>A0A3M0ME54_9RHOB</name>
<dbReference type="GO" id="GO:0016747">
    <property type="term" value="F:acyltransferase activity, transferring groups other than amino-acyl groups"/>
    <property type="evidence" value="ECO:0007669"/>
    <property type="project" value="InterPro"/>
</dbReference>
<comment type="caution">
    <text evidence="4">The sequence shown here is derived from an EMBL/GenBank/DDBJ whole genome shotgun (WGS) entry which is preliminary data.</text>
</comment>
<dbReference type="PANTHER" id="PTHR43877">
    <property type="entry name" value="AMINOALKYLPHOSPHONATE N-ACETYLTRANSFERASE-RELATED-RELATED"/>
    <property type="match status" value="1"/>
</dbReference>
<dbReference type="OrthoDB" id="7925327at2"/>
<evidence type="ECO:0000259" key="3">
    <source>
        <dbReference type="PROSITE" id="PS51186"/>
    </source>
</evidence>
<dbReference type="Proteomes" id="UP000273516">
    <property type="component" value="Unassembled WGS sequence"/>
</dbReference>
<organism evidence="4 5">
    <name type="scientific">Paracoccus alkanivorans</name>
    <dbReference type="NCBI Taxonomy" id="2116655"/>
    <lineage>
        <taxon>Bacteria</taxon>
        <taxon>Pseudomonadati</taxon>
        <taxon>Pseudomonadota</taxon>
        <taxon>Alphaproteobacteria</taxon>
        <taxon>Rhodobacterales</taxon>
        <taxon>Paracoccaceae</taxon>
        <taxon>Paracoccus</taxon>
    </lineage>
</organism>
<dbReference type="SUPFAM" id="SSF55729">
    <property type="entry name" value="Acyl-CoA N-acyltransferases (Nat)"/>
    <property type="match status" value="1"/>
</dbReference>
<keyword evidence="1 4" id="KW-0808">Transferase</keyword>
<proteinExistence type="predicted"/>
<dbReference type="AlphaFoldDB" id="A0A3M0ME54"/>
<gene>
    <name evidence="4" type="ORF">C9E81_04825</name>
</gene>
<keyword evidence="5" id="KW-1185">Reference proteome</keyword>
<dbReference type="EMBL" id="QOKZ01000002">
    <property type="protein sequence ID" value="RMC36042.1"/>
    <property type="molecule type" value="Genomic_DNA"/>
</dbReference>
<dbReference type="InterPro" id="IPR000182">
    <property type="entry name" value="GNAT_dom"/>
</dbReference>
<protein>
    <submittedName>
        <fullName evidence="4">GNAT family N-acetyltransferase</fullName>
    </submittedName>
</protein>
<evidence type="ECO:0000313" key="4">
    <source>
        <dbReference type="EMBL" id="RMC36042.1"/>
    </source>
</evidence>
<dbReference type="InterPro" id="IPR050832">
    <property type="entry name" value="Bact_Acetyltransf"/>
</dbReference>
<dbReference type="Pfam" id="PF00583">
    <property type="entry name" value="Acetyltransf_1"/>
    <property type="match status" value="1"/>
</dbReference>
<dbReference type="InterPro" id="IPR016181">
    <property type="entry name" value="Acyl_CoA_acyltransferase"/>
</dbReference>
<dbReference type="PANTHER" id="PTHR43877:SF1">
    <property type="entry name" value="ACETYLTRANSFERASE"/>
    <property type="match status" value="1"/>
</dbReference>
<feature type="domain" description="N-acetyltransferase" evidence="3">
    <location>
        <begin position="5"/>
        <end position="147"/>
    </location>
</feature>
<accession>A0A3M0ME54</accession>
<dbReference type="Gene3D" id="3.40.630.30">
    <property type="match status" value="1"/>
</dbReference>
<evidence type="ECO:0000256" key="2">
    <source>
        <dbReference type="ARBA" id="ARBA00023315"/>
    </source>
</evidence>
<evidence type="ECO:0000313" key="5">
    <source>
        <dbReference type="Proteomes" id="UP000273516"/>
    </source>
</evidence>
<dbReference type="CDD" id="cd04301">
    <property type="entry name" value="NAT_SF"/>
    <property type="match status" value="1"/>
</dbReference>
<sequence>MCAKYRIRHAGNDDMQVISNLMHGLGFNHTVEEILRRWQLVRDRISHPVLIAYEEETAVGLIALYITPLLFYPEPLARITTLVVAPNYRRRGIGRSLVAAAECLAKEAGCDTIELTTGNHRKGAQAFYRSLGFEALALRMERRLSKQ</sequence>
<dbReference type="RefSeq" id="WP_122111203.1">
    <property type="nucleotide sequence ID" value="NZ_QOKZ01000002.1"/>
</dbReference>
<dbReference type="PIRSF" id="PIRSF037663">
    <property type="entry name" value="Acetyltransf_GNAT_prd"/>
    <property type="match status" value="1"/>
</dbReference>
<dbReference type="InterPro" id="IPR017255">
    <property type="entry name" value="AcTrfase_GNAT_prd"/>
</dbReference>
<dbReference type="PROSITE" id="PS51186">
    <property type="entry name" value="GNAT"/>
    <property type="match status" value="1"/>
</dbReference>